<name>A0A645DP98_9ZZZZ</name>
<gene>
    <name evidence="2" type="ORF">SDC9_137724</name>
</gene>
<dbReference type="AlphaFoldDB" id="A0A645DP98"/>
<comment type="caution">
    <text evidence="2">The sequence shown here is derived from an EMBL/GenBank/DDBJ whole genome shotgun (WGS) entry which is preliminary data.</text>
</comment>
<protein>
    <recommendedName>
        <fullName evidence="1">RecJ OB domain-containing protein</fullName>
    </recommendedName>
</protein>
<evidence type="ECO:0000259" key="1">
    <source>
        <dbReference type="Pfam" id="PF17768"/>
    </source>
</evidence>
<dbReference type="Gene3D" id="2.40.50.460">
    <property type="match status" value="1"/>
</dbReference>
<feature type="domain" description="RecJ OB" evidence="1">
    <location>
        <begin position="1"/>
        <end position="80"/>
    </location>
</feature>
<dbReference type="Pfam" id="PF17768">
    <property type="entry name" value="RecJ_OB"/>
    <property type="match status" value="1"/>
</dbReference>
<accession>A0A645DP98</accession>
<evidence type="ECO:0000313" key="2">
    <source>
        <dbReference type="EMBL" id="MPM90603.1"/>
    </source>
</evidence>
<proteinExistence type="predicted"/>
<organism evidence="2">
    <name type="scientific">bioreactor metagenome</name>
    <dbReference type="NCBI Taxonomy" id="1076179"/>
    <lineage>
        <taxon>unclassified sequences</taxon>
        <taxon>metagenomes</taxon>
        <taxon>ecological metagenomes</taxon>
    </lineage>
</organism>
<dbReference type="InterPro" id="IPR041122">
    <property type="entry name" value="RecJ_OB"/>
</dbReference>
<reference evidence="2" key="1">
    <citation type="submission" date="2019-08" db="EMBL/GenBank/DDBJ databases">
        <authorList>
            <person name="Kucharzyk K."/>
            <person name="Murdoch R.W."/>
            <person name="Higgins S."/>
            <person name="Loffler F."/>
        </authorList>
    </citation>
    <scope>NUCLEOTIDE SEQUENCE</scope>
</reference>
<dbReference type="EMBL" id="VSSQ01037816">
    <property type="protein sequence ID" value="MPM90603.1"/>
    <property type="molecule type" value="Genomic_DNA"/>
</dbReference>
<sequence>MENPDAVFISRNVEIKVARTIGAEKKHLKLTCQAGHYLLDAVAWRQADWLPMLPGKFDLLYNIEENNYMGSRSLQLNVRDMRPSKT</sequence>